<dbReference type="PRINTS" id="PR00038">
    <property type="entry name" value="HTHLUXR"/>
</dbReference>
<dbReference type="InterPro" id="IPR016032">
    <property type="entry name" value="Sig_transdc_resp-reg_C-effctor"/>
</dbReference>
<dbReference type="GO" id="GO:0006355">
    <property type="term" value="P:regulation of DNA-templated transcription"/>
    <property type="evidence" value="ECO:0007669"/>
    <property type="project" value="InterPro"/>
</dbReference>
<dbReference type="PROSITE" id="PS50043">
    <property type="entry name" value="HTH_LUXR_2"/>
    <property type="match status" value="1"/>
</dbReference>
<feature type="region of interest" description="Disordered" evidence="2">
    <location>
        <begin position="259"/>
        <end position="287"/>
    </location>
</feature>
<feature type="region of interest" description="Disordered" evidence="2">
    <location>
        <begin position="1"/>
        <end position="24"/>
    </location>
</feature>
<protein>
    <submittedName>
        <fullName evidence="4">Transcriptional regulator</fullName>
    </submittedName>
    <submittedName>
        <fullName evidence="5">Two-component system nitrate/nitrite response regulator NarL</fullName>
    </submittedName>
</protein>
<dbReference type="SMART" id="SM00421">
    <property type="entry name" value="HTH_LUXR"/>
    <property type="match status" value="1"/>
</dbReference>
<dbReference type="EMBL" id="BSPG01000014">
    <property type="protein sequence ID" value="GLS44756.1"/>
    <property type="molecule type" value="Genomic_DNA"/>
</dbReference>
<gene>
    <name evidence="4" type="ORF">GCM10007884_27440</name>
    <name evidence="5" type="ORF">GGR33_002678</name>
</gene>
<feature type="region of interest" description="Disordered" evidence="2">
    <location>
        <begin position="165"/>
        <end position="186"/>
    </location>
</feature>
<evidence type="ECO:0000256" key="2">
    <source>
        <dbReference type="SAM" id="MobiDB-lite"/>
    </source>
</evidence>
<dbReference type="InterPro" id="IPR039420">
    <property type="entry name" value="WalR-like"/>
</dbReference>
<reference evidence="5 6" key="3">
    <citation type="submission" date="2020-08" db="EMBL/GenBank/DDBJ databases">
        <title>Genomic Encyclopedia of Type Strains, Phase IV (KMG-IV): sequencing the most valuable type-strain genomes for metagenomic binning, comparative biology and taxonomic classification.</title>
        <authorList>
            <person name="Goeker M."/>
        </authorList>
    </citation>
    <scope>NUCLEOTIDE SEQUENCE [LARGE SCALE GENOMIC DNA]</scope>
    <source>
        <strain evidence="5 6">DSM 24105</strain>
    </source>
</reference>
<dbReference type="RefSeq" id="WP_183505844.1">
    <property type="nucleotide sequence ID" value="NZ_BSPG01000014.1"/>
</dbReference>
<evidence type="ECO:0000259" key="3">
    <source>
        <dbReference type="PROSITE" id="PS50043"/>
    </source>
</evidence>
<evidence type="ECO:0000313" key="7">
    <source>
        <dbReference type="Proteomes" id="UP001156881"/>
    </source>
</evidence>
<feature type="compositionally biased region" description="Basic and acidic residues" evidence="2">
    <location>
        <begin position="165"/>
        <end position="180"/>
    </location>
</feature>
<dbReference type="PANTHER" id="PTHR43214:SF42">
    <property type="entry name" value="TRANSCRIPTIONAL REGULATORY PROTEIN DESR"/>
    <property type="match status" value="1"/>
</dbReference>
<dbReference type="AlphaFoldDB" id="A0A7W6AIQ0"/>
<dbReference type="InterPro" id="IPR011006">
    <property type="entry name" value="CheY-like_superfamily"/>
</dbReference>
<evidence type="ECO:0000313" key="4">
    <source>
        <dbReference type="EMBL" id="GLS44756.1"/>
    </source>
</evidence>
<dbReference type="GO" id="GO:0003677">
    <property type="term" value="F:DNA binding"/>
    <property type="evidence" value="ECO:0007669"/>
    <property type="project" value="UniProtKB-KW"/>
</dbReference>
<evidence type="ECO:0000313" key="5">
    <source>
        <dbReference type="EMBL" id="MBB3903176.1"/>
    </source>
</evidence>
<reference evidence="4" key="1">
    <citation type="journal article" date="2014" name="Int. J. Syst. Evol. Microbiol.">
        <title>Complete genome of a new Firmicutes species belonging to the dominant human colonic microbiota ('Ruminococcus bicirculans') reveals two chromosomes and a selective capacity to utilize plant glucans.</title>
        <authorList>
            <consortium name="NISC Comparative Sequencing Program"/>
            <person name="Wegmann U."/>
            <person name="Louis P."/>
            <person name="Goesmann A."/>
            <person name="Henrissat B."/>
            <person name="Duncan S.H."/>
            <person name="Flint H.J."/>
        </authorList>
    </citation>
    <scope>NUCLEOTIDE SEQUENCE</scope>
    <source>
        <strain evidence="4">NBRC 107710</strain>
    </source>
</reference>
<proteinExistence type="predicted"/>
<dbReference type="PANTHER" id="PTHR43214">
    <property type="entry name" value="TWO-COMPONENT RESPONSE REGULATOR"/>
    <property type="match status" value="1"/>
</dbReference>
<dbReference type="InterPro" id="IPR000792">
    <property type="entry name" value="Tscrpt_reg_LuxR_C"/>
</dbReference>
<feature type="compositionally biased region" description="Basic and acidic residues" evidence="2">
    <location>
        <begin position="261"/>
        <end position="273"/>
    </location>
</feature>
<dbReference type="SUPFAM" id="SSF52172">
    <property type="entry name" value="CheY-like"/>
    <property type="match status" value="1"/>
</dbReference>
<organism evidence="5 6">
    <name type="scientific">Methylobacterium brachythecii</name>
    <dbReference type="NCBI Taxonomy" id="1176177"/>
    <lineage>
        <taxon>Bacteria</taxon>
        <taxon>Pseudomonadati</taxon>
        <taxon>Pseudomonadota</taxon>
        <taxon>Alphaproteobacteria</taxon>
        <taxon>Hyphomicrobiales</taxon>
        <taxon>Methylobacteriaceae</taxon>
        <taxon>Methylobacterium</taxon>
    </lineage>
</organism>
<reference evidence="4" key="4">
    <citation type="submission" date="2023-01" db="EMBL/GenBank/DDBJ databases">
        <title>Draft genome sequence of Methylobacterium brachythecii strain NBRC 107710.</title>
        <authorList>
            <person name="Sun Q."/>
            <person name="Mori K."/>
        </authorList>
    </citation>
    <scope>NUCLEOTIDE SEQUENCE</scope>
    <source>
        <strain evidence="4">NBRC 107710</strain>
    </source>
</reference>
<keyword evidence="7" id="KW-1185">Reference proteome</keyword>
<evidence type="ECO:0000256" key="1">
    <source>
        <dbReference type="ARBA" id="ARBA00023125"/>
    </source>
</evidence>
<evidence type="ECO:0000313" key="6">
    <source>
        <dbReference type="Proteomes" id="UP000517759"/>
    </source>
</evidence>
<dbReference type="PROSITE" id="PS00622">
    <property type="entry name" value="HTH_LUXR_1"/>
    <property type="match status" value="1"/>
</dbReference>
<name>A0A7W6AIQ0_9HYPH</name>
<accession>A0A7W6AIQ0</accession>
<dbReference type="EMBL" id="JACIDN010000004">
    <property type="protein sequence ID" value="MBB3903176.1"/>
    <property type="molecule type" value="Genomic_DNA"/>
</dbReference>
<dbReference type="SUPFAM" id="SSF46894">
    <property type="entry name" value="C-terminal effector domain of the bipartite response regulators"/>
    <property type="match status" value="1"/>
</dbReference>
<feature type="compositionally biased region" description="Low complexity" evidence="2">
    <location>
        <begin position="9"/>
        <end position="24"/>
    </location>
</feature>
<keyword evidence="1" id="KW-0238">DNA-binding</keyword>
<dbReference type="CDD" id="cd06170">
    <property type="entry name" value="LuxR_C_like"/>
    <property type="match status" value="1"/>
</dbReference>
<sequence>MTIEKRKASGATARGRSGGRRQTGSLVPTALIEPNVLFREGLNHILAQTRFNVVIRADTVAGLPSASHVYKAPNLVLLCTQNSIETAIADITSLKATYADCRVVCSEQSYRFEDIIDLLKAGADGILLRTISADTFIKSLELVMLGERVIPAGAFHLGTLAGRHSPEKPEMARSEPEQAPKLHSSPRGYQLSERELAILKCLLLGEANKIIALKLDIAEATVKVHVKAILRKIHVQNRTQAAIWALNHLAEIDLGETVDQQPEHHSNGAEGPRHLKLSNGADAPFWL</sequence>
<feature type="domain" description="HTH luxR-type" evidence="3">
    <location>
        <begin position="184"/>
        <end position="249"/>
    </location>
</feature>
<comment type="caution">
    <text evidence="5">The sequence shown here is derived from an EMBL/GenBank/DDBJ whole genome shotgun (WGS) entry which is preliminary data.</text>
</comment>
<dbReference type="Pfam" id="PF00196">
    <property type="entry name" value="GerE"/>
    <property type="match status" value="1"/>
</dbReference>
<dbReference type="Gene3D" id="3.40.50.2300">
    <property type="match status" value="1"/>
</dbReference>
<reference evidence="7" key="2">
    <citation type="journal article" date="2019" name="Int. J. Syst. Evol. Microbiol.">
        <title>The Global Catalogue of Microorganisms (GCM) 10K type strain sequencing project: providing services to taxonomists for standard genome sequencing and annotation.</title>
        <authorList>
            <consortium name="The Broad Institute Genomics Platform"/>
            <consortium name="The Broad Institute Genome Sequencing Center for Infectious Disease"/>
            <person name="Wu L."/>
            <person name="Ma J."/>
        </authorList>
    </citation>
    <scope>NUCLEOTIDE SEQUENCE [LARGE SCALE GENOMIC DNA]</scope>
    <source>
        <strain evidence="7">NBRC 107710</strain>
    </source>
</reference>
<dbReference type="Proteomes" id="UP000517759">
    <property type="component" value="Unassembled WGS sequence"/>
</dbReference>
<dbReference type="Proteomes" id="UP001156881">
    <property type="component" value="Unassembled WGS sequence"/>
</dbReference>